<comment type="subcellular location">
    <subcellularLocation>
        <location evidence="1 14">Cell outer membrane</location>
        <topology evidence="1 14">Multi-pass membrane protein</topology>
    </subcellularLocation>
</comment>
<dbReference type="Pfam" id="PF07660">
    <property type="entry name" value="STN"/>
    <property type="match status" value="1"/>
</dbReference>
<proteinExistence type="inferred from homology"/>
<evidence type="ECO:0000256" key="2">
    <source>
        <dbReference type="ARBA" id="ARBA00009810"/>
    </source>
</evidence>
<gene>
    <name evidence="18" type="ORF">DNFV4_00714</name>
</gene>
<dbReference type="NCBIfam" id="TIGR01783">
    <property type="entry name" value="TonB-siderophor"/>
    <property type="match status" value="1"/>
</dbReference>
<evidence type="ECO:0000256" key="8">
    <source>
        <dbReference type="ARBA" id="ARBA00023004"/>
    </source>
</evidence>
<dbReference type="InterPro" id="IPR000531">
    <property type="entry name" value="Beta-barrel_TonB"/>
</dbReference>
<evidence type="ECO:0000259" key="17">
    <source>
        <dbReference type="SMART" id="SM00965"/>
    </source>
</evidence>
<dbReference type="Gene3D" id="2.40.170.20">
    <property type="entry name" value="TonB-dependent receptor, beta-barrel domain"/>
    <property type="match status" value="1"/>
</dbReference>
<organism evidence="18 19">
    <name type="scientific">Nitrospira tepida</name>
    <dbReference type="NCBI Taxonomy" id="2973512"/>
    <lineage>
        <taxon>Bacteria</taxon>
        <taxon>Pseudomonadati</taxon>
        <taxon>Nitrospirota</taxon>
        <taxon>Nitrospiria</taxon>
        <taxon>Nitrospirales</taxon>
        <taxon>Nitrospiraceae</taxon>
        <taxon>Nitrospira</taxon>
    </lineage>
</organism>
<keyword evidence="19" id="KW-1185">Reference proteome</keyword>
<evidence type="ECO:0000256" key="11">
    <source>
        <dbReference type="ARBA" id="ARBA00023136"/>
    </source>
</evidence>
<evidence type="ECO:0000256" key="13">
    <source>
        <dbReference type="ARBA" id="ARBA00023237"/>
    </source>
</evidence>
<dbReference type="InterPro" id="IPR037066">
    <property type="entry name" value="Plug_dom_sf"/>
</dbReference>
<keyword evidence="3 14" id="KW-0813">Transport</keyword>
<dbReference type="EMBL" id="OX365700">
    <property type="protein sequence ID" value="CAI4030286.1"/>
    <property type="molecule type" value="Genomic_DNA"/>
</dbReference>
<evidence type="ECO:0000256" key="3">
    <source>
        <dbReference type="ARBA" id="ARBA00022448"/>
    </source>
</evidence>
<dbReference type="RefSeq" id="WP_289267281.1">
    <property type="nucleotide sequence ID" value="NZ_OX365700.1"/>
</dbReference>
<dbReference type="SMART" id="SM00965">
    <property type="entry name" value="STN"/>
    <property type="match status" value="1"/>
</dbReference>
<keyword evidence="12 18" id="KW-0675">Receptor</keyword>
<keyword evidence="10 15" id="KW-0798">TonB box</keyword>
<evidence type="ECO:0000256" key="10">
    <source>
        <dbReference type="ARBA" id="ARBA00023077"/>
    </source>
</evidence>
<dbReference type="InterPro" id="IPR011662">
    <property type="entry name" value="Secretin/TonB_short_N"/>
</dbReference>
<keyword evidence="4 14" id="KW-1134">Transmembrane beta strand</keyword>
<dbReference type="Gene3D" id="2.170.130.10">
    <property type="entry name" value="TonB-dependent receptor, plug domain"/>
    <property type="match status" value="1"/>
</dbReference>
<evidence type="ECO:0000256" key="12">
    <source>
        <dbReference type="ARBA" id="ARBA00023170"/>
    </source>
</evidence>
<keyword evidence="9" id="KW-0406">Ion transport</keyword>
<dbReference type="Pfam" id="PF00593">
    <property type="entry name" value="TonB_dep_Rec_b-barrel"/>
    <property type="match status" value="1"/>
</dbReference>
<feature type="region of interest" description="Disordered" evidence="16">
    <location>
        <begin position="108"/>
        <end position="128"/>
    </location>
</feature>
<keyword evidence="7" id="KW-0732">Signal</keyword>
<evidence type="ECO:0000256" key="5">
    <source>
        <dbReference type="ARBA" id="ARBA00022496"/>
    </source>
</evidence>
<keyword evidence="11 14" id="KW-0472">Membrane</keyword>
<protein>
    <submittedName>
        <fullName evidence="18">Ferrichrome-iron receptor</fullName>
    </submittedName>
</protein>
<dbReference type="InterPro" id="IPR036942">
    <property type="entry name" value="Beta-barrel_TonB_sf"/>
</dbReference>
<dbReference type="KEGG" id="nti:DNFV4_00714"/>
<dbReference type="AlphaFoldDB" id="A0AA86MWJ8"/>
<evidence type="ECO:0000256" key="7">
    <source>
        <dbReference type="ARBA" id="ARBA00022729"/>
    </source>
</evidence>
<dbReference type="GO" id="GO:0015891">
    <property type="term" value="P:siderophore transport"/>
    <property type="evidence" value="ECO:0007669"/>
    <property type="project" value="InterPro"/>
</dbReference>
<dbReference type="GO" id="GO:0015344">
    <property type="term" value="F:siderophore uptake transmembrane transporter activity"/>
    <property type="evidence" value="ECO:0007669"/>
    <property type="project" value="TreeGrafter"/>
</dbReference>
<feature type="domain" description="Secretin/TonB short N-terminal" evidence="17">
    <location>
        <begin position="61"/>
        <end position="112"/>
    </location>
</feature>
<evidence type="ECO:0000313" key="19">
    <source>
        <dbReference type="Proteomes" id="UP001179121"/>
    </source>
</evidence>
<keyword evidence="13 14" id="KW-0998">Cell outer membrane</keyword>
<comment type="similarity">
    <text evidence="2 14 15">Belongs to the TonB-dependent receptor family.</text>
</comment>
<evidence type="ECO:0000256" key="14">
    <source>
        <dbReference type="PROSITE-ProRule" id="PRU01360"/>
    </source>
</evidence>
<evidence type="ECO:0000256" key="1">
    <source>
        <dbReference type="ARBA" id="ARBA00004571"/>
    </source>
</evidence>
<dbReference type="InterPro" id="IPR012910">
    <property type="entry name" value="Plug_dom"/>
</dbReference>
<dbReference type="PANTHER" id="PTHR32552:SF68">
    <property type="entry name" value="FERRICHROME OUTER MEMBRANE TRANSPORTER_PHAGE RECEPTOR"/>
    <property type="match status" value="1"/>
</dbReference>
<dbReference type="SUPFAM" id="SSF56935">
    <property type="entry name" value="Porins"/>
    <property type="match status" value="1"/>
</dbReference>
<reference evidence="18" key="1">
    <citation type="submission" date="2022-10" db="EMBL/GenBank/DDBJ databases">
        <authorList>
            <person name="Koch H."/>
        </authorList>
    </citation>
    <scope>NUCLEOTIDE SEQUENCE</scope>
    <source>
        <strain evidence="18">DNF</strain>
    </source>
</reference>
<evidence type="ECO:0000256" key="9">
    <source>
        <dbReference type="ARBA" id="ARBA00023065"/>
    </source>
</evidence>
<dbReference type="GO" id="GO:0038023">
    <property type="term" value="F:signaling receptor activity"/>
    <property type="evidence" value="ECO:0007669"/>
    <property type="project" value="InterPro"/>
</dbReference>
<evidence type="ECO:0000256" key="4">
    <source>
        <dbReference type="ARBA" id="ARBA00022452"/>
    </source>
</evidence>
<dbReference type="PANTHER" id="PTHR32552">
    <property type="entry name" value="FERRICHROME IRON RECEPTOR-RELATED"/>
    <property type="match status" value="1"/>
</dbReference>
<dbReference type="FunFam" id="2.170.130.10:FF:000001">
    <property type="entry name" value="Catecholate siderophore TonB-dependent receptor"/>
    <property type="match status" value="1"/>
</dbReference>
<keyword evidence="6 14" id="KW-0812">Transmembrane</keyword>
<name>A0AA86MWJ8_9BACT</name>
<dbReference type="PROSITE" id="PS52016">
    <property type="entry name" value="TONB_DEPENDENT_REC_3"/>
    <property type="match status" value="1"/>
</dbReference>
<dbReference type="GO" id="GO:0009279">
    <property type="term" value="C:cell outer membrane"/>
    <property type="evidence" value="ECO:0007669"/>
    <property type="project" value="UniProtKB-SubCell"/>
</dbReference>
<sequence length="806" mass="88686">MREVPWRRFTIEAMSAARRAAGILAAVLLFSGPVRAQERTFDIAAQPLNRALIEFATQAGVSVNADPELLAGRQSMGVTGPYTNEAALAQLLKGTGLQLQPAGANTFTIQPEPTPPPPVGMPRSSGEKPVKLPEVLVKDVHQRDDGKDYVAEEANTATRTDTPLIQVPQSVEVVTQKVIQDQRGIRVEQALRNVSGVALGDVGQTGLAADVAFCRGFRCGYFKNYLRNEDANQALAYRDIANMQRIEVLKGPASVLYGRSEPGGIINILTKQPQAERYASIDQIMGSYNYYRTMIDATGPMNESKTLRFRITGAYENTESFRDIVRGQRYFVSPVLTWIAGNHTTITIEGEYIRDRRTPDPGIPAIGRGLAPVPDSRFLGERFDTLAFEEGRASLTVEHRFNPDWRIESRFRADRGTATAYRTVPLAVLPGDQAVARFFFDQLAPVSSYYWRNDVIGKFATGSIAHRLLTGVEVGRQYASYEQAAVPFDTFNFFNPVYGQTPGPILPRTPFSHSFANALGGYVQDQLSLLDNLHVLIGARGDYFYQHSHVVGTDTKAENFAFSPRIGLTYQPLAPIAIYANVTRSFVPNFGPFTAASNQFKPTTATQYEAGIKAEIVPGRLTSTLAFYRILKKDVLAADPTNPLFFVQTGAQRSHGVEFDLTANLTPEWNVIVTYAYTDARIAADTTVPVGNRLPLIARHTGSFWTTYDLQDGPLKGFGAGIGLFAVGERAGDLGNTFELPGYVRTDAALYYRKPEIFPRTNLVAQLNVLNLLNQEYFYSGGQSRAAAAFPGAPLTFLGSIKLEFY</sequence>
<dbReference type="Pfam" id="PF07715">
    <property type="entry name" value="Plug"/>
    <property type="match status" value="1"/>
</dbReference>
<dbReference type="Proteomes" id="UP001179121">
    <property type="component" value="Chromosome"/>
</dbReference>
<dbReference type="InterPro" id="IPR010105">
    <property type="entry name" value="TonB_sidphr_rcpt"/>
</dbReference>
<evidence type="ECO:0000256" key="15">
    <source>
        <dbReference type="RuleBase" id="RU003357"/>
    </source>
</evidence>
<evidence type="ECO:0000256" key="16">
    <source>
        <dbReference type="SAM" id="MobiDB-lite"/>
    </source>
</evidence>
<evidence type="ECO:0000313" key="18">
    <source>
        <dbReference type="EMBL" id="CAI4030286.1"/>
    </source>
</evidence>
<accession>A0AA86MWJ8</accession>
<dbReference type="CDD" id="cd01347">
    <property type="entry name" value="ligand_gated_channel"/>
    <property type="match status" value="1"/>
</dbReference>
<dbReference type="Gene3D" id="3.55.50.30">
    <property type="match status" value="1"/>
</dbReference>
<dbReference type="InterPro" id="IPR039426">
    <property type="entry name" value="TonB-dep_rcpt-like"/>
</dbReference>
<keyword evidence="5" id="KW-0410">Iron transport</keyword>
<keyword evidence="8" id="KW-0408">Iron</keyword>
<dbReference type="FunFam" id="2.40.170.20:FF:000005">
    <property type="entry name" value="TonB-dependent siderophore receptor"/>
    <property type="match status" value="1"/>
</dbReference>
<evidence type="ECO:0000256" key="6">
    <source>
        <dbReference type="ARBA" id="ARBA00022692"/>
    </source>
</evidence>